<dbReference type="PANTHER" id="PTHR12673">
    <property type="entry name" value="FACIOGENITAL DYSPLASIA PROTEIN"/>
    <property type="match status" value="1"/>
</dbReference>
<sequence length="504" mass="58405">MADYPDIKSSCQSKLSKTNTADKPENFPWIKDTEPDQAYSETRGLLRHPVSAVRRLKLESKPRSGSCSGSLNQRRYAENLDTLGLTGSGCMSPKDIIFRVPPLPVQPPRLLFPQPSIQKAYSTPDIARAEDYRLSDPDEAIPVDNLHVINKISSVTPTNEDSGNESECEDNYVIWSDDDVSMTSSTSTSSPGCDVSKILEESQTVDKAHYVARELTNTEQSYVRKLEILQKARSKTEEILGTDIARRMFPNVNSIYRLHQDNFLPHLKQRLSKWSSCPYIGDIMKTFSPYLKIYTDYVKTFHEALDLLETWYSKNPSFSQMLRSLTLTEKCYNNDEETFDLRLQIKAHMLEPIQRLPRYQLLLQQYCKEIDVDSNEYQDIQVYKYKVRHLAEIDAIQVVCNKCSSHTAPLEYEDFKDLRICDECYLLLEDNNHIIKQHSTYQKSINDSVYKGYMEMSSDLGKTWHRRWLEVHSDHSLCCYKAPQMGRCFEDVVCQNLTYHFTYR</sequence>
<dbReference type="PANTHER" id="PTHR12673:SF241">
    <property type="entry name" value="DH DOMAIN-CONTAINING PROTEIN"/>
    <property type="match status" value="1"/>
</dbReference>
<dbReference type="Gene3D" id="3.30.40.10">
    <property type="entry name" value="Zinc/RING finger domain, C3HC4 (zinc finger)"/>
    <property type="match status" value="1"/>
</dbReference>
<organism evidence="3 4">
    <name type="scientific">Paralvinella palmiformis</name>
    <dbReference type="NCBI Taxonomy" id="53620"/>
    <lineage>
        <taxon>Eukaryota</taxon>
        <taxon>Metazoa</taxon>
        <taxon>Spiralia</taxon>
        <taxon>Lophotrochozoa</taxon>
        <taxon>Annelida</taxon>
        <taxon>Polychaeta</taxon>
        <taxon>Sedentaria</taxon>
        <taxon>Canalipalpata</taxon>
        <taxon>Terebellida</taxon>
        <taxon>Terebelliformia</taxon>
        <taxon>Alvinellidae</taxon>
        <taxon>Paralvinella</taxon>
    </lineage>
</organism>
<dbReference type="AlphaFoldDB" id="A0AAD9MWI9"/>
<dbReference type="InterPro" id="IPR000219">
    <property type="entry name" value="DH_dom"/>
</dbReference>
<evidence type="ECO:0000256" key="1">
    <source>
        <dbReference type="SAM" id="MobiDB-lite"/>
    </source>
</evidence>
<protein>
    <recommendedName>
        <fullName evidence="2">DH domain-containing protein</fullName>
    </recommendedName>
</protein>
<dbReference type="InterPro" id="IPR011011">
    <property type="entry name" value="Znf_FYVE_PHD"/>
</dbReference>
<dbReference type="PROSITE" id="PS50010">
    <property type="entry name" value="DH_2"/>
    <property type="match status" value="1"/>
</dbReference>
<proteinExistence type="predicted"/>
<dbReference type="InterPro" id="IPR051092">
    <property type="entry name" value="FYVE_RhoGEF_PH"/>
</dbReference>
<evidence type="ECO:0000259" key="2">
    <source>
        <dbReference type="PROSITE" id="PS50010"/>
    </source>
</evidence>
<reference evidence="3" key="1">
    <citation type="journal article" date="2023" name="Mol. Biol. Evol.">
        <title>Third-Generation Sequencing Reveals the Adaptive Role of the Epigenome in Three Deep-Sea Polychaetes.</title>
        <authorList>
            <person name="Perez M."/>
            <person name="Aroh O."/>
            <person name="Sun Y."/>
            <person name="Lan Y."/>
            <person name="Juniper S.K."/>
            <person name="Young C.R."/>
            <person name="Angers B."/>
            <person name="Qian P.Y."/>
        </authorList>
    </citation>
    <scope>NUCLEOTIDE SEQUENCE</scope>
    <source>
        <strain evidence="3">P08H-3</strain>
    </source>
</reference>
<feature type="compositionally biased region" description="Polar residues" evidence="1">
    <location>
        <begin position="9"/>
        <end position="19"/>
    </location>
</feature>
<evidence type="ECO:0000313" key="4">
    <source>
        <dbReference type="Proteomes" id="UP001208570"/>
    </source>
</evidence>
<dbReference type="SUPFAM" id="SSF50729">
    <property type="entry name" value="PH domain-like"/>
    <property type="match status" value="1"/>
</dbReference>
<dbReference type="GO" id="GO:0007010">
    <property type="term" value="P:cytoskeleton organization"/>
    <property type="evidence" value="ECO:0007669"/>
    <property type="project" value="TreeGrafter"/>
</dbReference>
<feature type="region of interest" description="Disordered" evidence="1">
    <location>
        <begin position="1"/>
        <end position="34"/>
    </location>
</feature>
<accession>A0AAD9MWI9</accession>
<dbReference type="Gene3D" id="1.20.900.10">
    <property type="entry name" value="Dbl homology (DH) domain"/>
    <property type="match status" value="1"/>
</dbReference>
<dbReference type="EMBL" id="JAODUP010000668">
    <property type="protein sequence ID" value="KAK2145629.1"/>
    <property type="molecule type" value="Genomic_DNA"/>
</dbReference>
<dbReference type="CDD" id="cd00160">
    <property type="entry name" value="RhoGEF"/>
    <property type="match status" value="1"/>
</dbReference>
<gene>
    <name evidence="3" type="ORF">LSH36_668g01039</name>
</gene>
<evidence type="ECO:0000313" key="3">
    <source>
        <dbReference type="EMBL" id="KAK2145629.1"/>
    </source>
</evidence>
<dbReference type="GO" id="GO:0005737">
    <property type="term" value="C:cytoplasm"/>
    <property type="evidence" value="ECO:0007669"/>
    <property type="project" value="TreeGrafter"/>
</dbReference>
<dbReference type="SMART" id="SM00325">
    <property type="entry name" value="RhoGEF"/>
    <property type="match status" value="1"/>
</dbReference>
<dbReference type="GO" id="GO:0005085">
    <property type="term" value="F:guanyl-nucleotide exchange factor activity"/>
    <property type="evidence" value="ECO:0007669"/>
    <property type="project" value="InterPro"/>
</dbReference>
<feature type="domain" description="DH" evidence="2">
    <location>
        <begin position="207"/>
        <end position="381"/>
    </location>
</feature>
<dbReference type="InterPro" id="IPR013083">
    <property type="entry name" value="Znf_RING/FYVE/PHD"/>
</dbReference>
<dbReference type="Pfam" id="PF00621">
    <property type="entry name" value="RhoGEF"/>
    <property type="match status" value="1"/>
</dbReference>
<keyword evidence="4" id="KW-1185">Reference proteome</keyword>
<dbReference type="SUPFAM" id="SSF48065">
    <property type="entry name" value="DBL homology domain (DH-domain)"/>
    <property type="match status" value="1"/>
</dbReference>
<dbReference type="GO" id="GO:0046847">
    <property type="term" value="P:filopodium assembly"/>
    <property type="evidence" value="ECO:0007669"/>
    <property type="project" value="TreeGrafter"/>
</dbReference>
<dbReference type="InterPro" id="IPR035899">
    <property type="entry name" value="DBL_dom_sf"/>
</dbReference>
<dbReference type="SUPFAM" id="SSF57903">
    <property type="entry name" value="FYVE/PHD zinc finger"/>
    <property type="match status" value="1"/>
</dbReference>
<comment type="caution">
    <text evidence="3">The sequence shown here is derived from an EMBL/GenBank/DDBJ whole genome shotgun (WGS) entry which is preliminary data.</text>
</comment>
<name>A0AAD9MWI9_9ANNE</name>
<dbReference type="Proteomes" id="UP001208570">
    <property type="component" value="Unassembled WGS sequence"/>
</dbReference>